<dbReference type="Proteomes" id="UP000005850">
    <property type="component" value="Chromosome"/>
</dbReference>
<dbReference type="AlphaFoldDB" id="A0A075R6Q5"/>
<dbReference type="NCBIfam" id="TIGR00200">
    <property type="entry name" value="cinA_nterm"/>
    <property type="match status" value="1"/>
</dbReference>
<dbReference type="InterPro" id="IPR001453">
    <property type="entry name" value="MoaB/Mog_dom"/>
</dbReference>
<dbReference type="InterPro" id="IPR036653">
    <property type="entry name" value="CinA-like_C"/>
</dbReference>
<dbReference type="HAMAP" id="MF_00226_B">
    <property type="entry name" value="CinA_B"/>
    <property type="match status" value="1"/>
</dbReference>
<dbReference type="RefSeq" id="WP_003337005.1">
    <property type="nucleotide sequence ID" value="NZ_CP007806.1"/>
</dbReference>
<dbReference type="Gene3D" id="3.30.70.2860">
    <property type="match status" value="1"/>
</dbReference>
<comment type="similarity">
    <text evidence="1">Belongs to the CinA family.</text>
</comment>
<dbReference type="SUPFAM" id="SSF53218">
    <property type="entry name" value="Molybdenum cofactor biosynthesis proteins"/>
    <property type="match status" value="1"/>
</dbReference>
<dbReference type="SUPFAM" id="SSF142433">
    <property type="entry name" value="CinA-like"/>
    <property type="match status" value="1"/>
</dbReference>
<dbReference type="eggNOG" id="COG1058">
    <property type="taxonomic scope" value="Bacteria"/>
</dbReference>
<dbReference type="Pfam" id="PF00994">
    <property type="entry name" value="MoCF_biosynth"/>
    <property type="match status" value="1"/>
</dbReference>
<dbReference type="CDD" id="cd00885">
    <property type="entry name" value="cinA"/>
    <property type="match status" value="1"/>
</dbReference>
<reference evidence="3 4" key="1">
    <citation type="journal article" date="2011" name="J. Bacteriol.">
        <title>Genome sequence of Brevibacillus laterosporus LMG 15441, a pathogen of invertebrates.</title>
        <authorList>
            <person name="Djukic M."/>
            <person name="Poehlein A."/>
            <person name="Thurmer A."/>
            <person name="Daniel R."/>
        </authorList>
    </citation>
    <scope>NUCLEOTIDE SEQUENCE [LARGE SCALE GENOMIC DNA]</scope>
    <source>
        <strain evidence="3 4">LMG 15441</strain>
    </source>
</reference>
<name>A0A075R6Q5_BRELA</name>
<dbReference type="Pfam" id="PF18146">
    <property type="entry name" value="CinA_KH"/>
    <property type="match status" value="1"/>
</dbReference>
<gene>
    <name evidence="1 3" type="primary">cinA</name>
    <name evidence="3" type="ORF">BRLA_c032170</name>
</gene>
<dbReference type="InterPro" id="IPR008136">
    <property type="entry name" value="CinA_C"/>
</dbReference>
<evidence type="ECO:0000313" key="4">
    <source>
        <dbReference type="Proteomes" id="UP000005850"/>
    </source>
</evidence>
<dbReference type="KEGG" id="blr:BRLA_c032170"/>
<proteinExistence type="inferred from homology"/>
<dbReference type="STRING" id="1042163.BRLA_c032170"/>
<dbReference type="NCBIfam" id="NF001813">
    <property type="entry name" value="PRK00549.1"/>
    <property type="match status" value="1"/>
</dbReference>
<dbReference type="HOGENOM" id="CLU_030805_9_3_9"/>
<dbReference type="Pfam" id="PF02464">
    <property type="entry name" value="CinA"/>
    <property type="match status" value="1"/>
</dbReference>
<dbReference type="Gene3D" id="3.90.950.20">
    <property type="entry name" value="CinA-like"/>
    <property type="match status" value="1"/>
</dbReference>
<dbReference type="EMBL" id="CP007806">
    <property type="protein sequence ID" value="AIG27529.1"/>
    <property type="molecule type" value="Genomic_DNA"/>
</dbReference>
<evidence type="ECO:0000256" key="1">
    <source>
        <dbReference type="HAMAP-Rule" id="MF_00226"/>
    </source>
</evidence>
<dbReference type="InterPro" id="IPR041424">
    <property type="entry name" value="CinA_KH"/>
</dbReference>
<accession>A0A075R6Q5</accession>
<dbReference type="InterPro" id="IPR050101">
    <property type="entry name" value="CinA"/>
</dbReference>
<dbReference type="PIRSF" id="PIRSF006728">
    <property type="entry name" value="CinA"/>
    <property type="match status" value="1"/>
</dbReference>
<dbReference type="InterPro" id="IPR036425">
    <property type="entry name" value="MoaB/Mog-like_dom_sf"/>
</dbReference>
<dbReference type="PANTHER" id="PTHR13939">
    <property type="entry name" value="NICOTINAMIDE-NUCLEOTIDE AMIDOHYDROLASE PNCC"/>
    <property type="match status" value="1"/>
</dbReference>
<dbReference type="NCBIfam" id="TIGR00199">
    <property type="entry name" value="PncC_domain"/>
    <property type="match status" value="1"/>
</dbReference>
<organism evidence="3 4">
    <name type="scientific">Brevibacillus laterosporus LMG 15441</name>
    <dbReference type="NCBI Taxonomy" id="1042163"/>
    <lineage>
        <taxon>Bacteria</taxon>
        <taxon>Bacillati</taxon>
        <taxon>Bacillota</taxon>
        <taxon>Bacilli</taxon>
        <taxon>Bacillales</taxon>
        <taxon>Paenibacillaceae</taxon>
        <taxon>Brevibacillus</taxon>
    </lineage>
</organism>
<dbReference type="SMART" id="SM00852">
    <property type="entry name" value="MoCF_biosynth"/>
    <property type="match status" value="1"/>
</dbReference>
<dbReference type="InterPro" id="IPR008135">
    <property type="entry name" value="Competence-induced_CinA"/>
</dbReference>
<dbReference type="Gene3D" id="3.40.980.10">
    <property type="entry name" value="MoaB/Mog-like domain"/>
    <property type="match status" value="1"/>
</dbReference>
<dbReference type="NCBIfam" id="TIGR00177">
    <property type="entry name" value="molyb_syn"/>
    <property type="match status" value="1"/>
</dbReference>
<evidence type="ECO:0000259" key="2">
    <source>
        <dbReference type="SMART" id="SM00852"/>
    </source>
</evidence>
<dbReference type="PANTHER" id="PTHR13939:SF0">
    <property type="entry name" value="NMN AMIDOHYDROLASE-LIKE PROTEIN YFAY"/>
    <property type="match status" value="1"/>
</dbReference>
<sequence>MKAEIIAVGTELLLGQIANTNAQFLSQKLAEVGINVYYHITVGDNYERMLQVIERAKSRSDLIIFTGGLGPTQDDLTKDVVADHLGHKLVTDEKAMANIRDFFERRGTDMTENNRKQALVIEGSTVFDNDHGMAPGMGITQEGVTYVLLPGPPSEMYPMMENYVMPFLASLGNEHQIFHSRVFRFFGIGESLLEAKLIDLIEEQSNPTIAPYAKEFEVTLRITARATSVEQAERLLRPVEEEIRNRVGEFIYAVGESPLHQVLYEQLLVKQETISFAESCTGGTVSQLLTSVPGASQVYRGGIVCYSNEIKHQWLDVPLEVLETEGAVSETTARLLAENIRQKMGTTYGVSVTGVAGPESSEGKPVGLVYIGIASEKQPTLVKKVQVAGQRRAIIGRVAKNALYYALQQLHCND</sequence>
<evidence type="ECO:0000313" key="3">
    <source>
        <dbReference type="EMBL" id="AIG27529.1"/>
    </source>
</evidence>
<protein>
    <recommendedName>
        <fullName evidence="1">Putative competence-damage inducible protein</fullName>
    </recommendedName>
</protein>
<keyword evidence="4" id="KW-1185">Reference proteome</keyword>
<dbReference type="eggNOG" id="COG1546">
    <property type="taxonomic scope" value="Bacteria"/>
</dbReference>
<feature type="domain" description="MoaB/Mog" evidence="2">
    <location>
        <begin position="4"/>
        <end position="170"/>
    </location>
</feature>